<reference evidence="4" key="2">
    <citation type="journal article" date="2022" name="Front. Microbiol.">
        <title>Comparative Genomic Analysis Revealed Distinct Molecular Components and Organization of CO2-Concentrating Mechanism in Thermophilic Cyanobacteria.</title>
        <authorList>
            <person name="Tang J."/>
            <person name="Zhou H."/>
            <person name="Yao D."/>
            <person name="Riaz S."/>
            <person name="You D."/>
            <person name="Klepacz-Smolka A."/>
            <person name="Daroch M."/>
        </authorList>
    </citation>
    <scope>NUCLEOTIDE SEQUENCE [LARGE SCALE GENOMIC DNA]</scope>
    <source>
        <strain evidence="4">PCC 6715</strain>
    </source>
</reference>
<proteinExistence type="predicted"/>
<organism evidence="3 4">
    <name type="scientific">Parathermosynechococcus lividus PCC 6715</name>
    <dbReference type="NCBI Taxonomy" id="1917166"/>
    <lineage>
        <taxon>Bacteria</taxon>
        <taxon>Bacillati</taxon>
        <taxon>Cyanobacteriota</taxon>
        <taxon>Cyanophyceae</taxon>
        <taxon>Acaryochloridales</taxon>
        <taxon>Thermosynechococcaceae</taxon>
        <taxon>Parathermosynechococcus</taxon>
    </lineage>
</organism>
<accession>A0A2D2PZ86</accession>
<keyword evidence="2" id="KW-1133">Transmembrane helix</keyword>
<reference evidence="3 4" key="1">
    <citation type="submission" date="2016-11" db="EMBL/GenBank/DDBJ databases">
        <title>Complete genome sequence of thermophilic cyanobacteria strain Synechococcus sp. PCC6715.</title>
        <authorList>
            <person name="Tang J."/>
            <person name="Daroch M."/>
            <person name="Liang Y."/>
            <person name="Jiang D."/>
            <person name="Shah M."/>
        </authorList>
    </citation>
    <scope>NUCLEOTIDE SEQUENCE [LARGE SCALE GENOMIC DNA]</scope>
    <source>
        <strain evidence="3 4">PCC 6715</strain>
    </source>
</reference>
<dbReference type="KEGG" id="slw:BRW62_01065"/>
<evidence type="ECO:0000313" key="3">
    <source>
        <dbReference type="EMBL" id="ATS17565.1"/>
    </source>
</evidence>
<name>A0A2D2PZ86_PARLV</name>
<dbReference type="RefSeq" id="WP_099797729.1">
    <property type="nucleotide sequence ID" value="NZ_CP018092.1"/>
</dbReference>
<evidence type="ECO:0000256" key="2">
    <source>
        <dbReference type="SAM" id="Phobius"/>
    </source>
</evidence>
<keyword evidence="4" id="KW-1185">Reference proteome</keyword>
<keyword evidence="2" id="KW-0812">Transmembrane</keyword>
<feature type="coiled-coil region" evidence="1">
    <location>
        <begin position="42"/>
        <end position="69"/>
    </location>
</feature>
<keyword evidence="2" id="KW-0472">Membrane</keyword>
<protein>
    <recommendedName>
        <fullName evidence="5">Septum formation initiator</fullName>
    </recommendedName>
</protein>
<dbReference type="Proteomes" id="UP000231057">
    <property type="component" value="Chromosome"/>
</dbReference>
<evidence type="ECO:0000313" key="4">
    <source>
        <dbReference type="Proteomes" id="UP000231057"/>
    </source>
</evidence>
<feature type="transmembrane region" description="Helical" evidence="2">
    <location>
        <begin position="21"/>
        <end position="39"/>
    </location>
</feature>
<dbReference type="AlphaFoldDB" id="A0A2D2PZ86"/>
<dbReference type="EMBL" id="CP018092">
    <property type="protein sequence ID" value="ATS17565.1"/>
    <property type="molecule type" value="Genomic_DNA"/>
</dbReference>
<evidence type="ECO:0008006" key="5">
    <source>
        <dbReference type="Google" id="ProtNLM"/>
    </source>
</evidence>
<keyword evidence="1" id="KW-0175">Coiled coil</keyword>
<gene>
    <name evidence="3" type="ORF">BRW62_01065</name>
</gene>
<evidence type="ECO:0000256" key="1">
    <source>
        <dbReference type="SAM" id="Coils"/>
    </source>
</evidence>
<dbReference type="OrthoDB" id="561656at2"/>
<sequence>MAPSSQSSNIPPAVWEGLAKIGVNILLLTFGVAAIAKIVPHQLSQLQKLTALEAEVHQLEQRVTQLKQEQQRDLQPQAWQRIAQEEANLIAGNQRRIIWVQPDTTKRDPQ</sequence>